<comment type="caution">
    <text evidence="2">The sequence shown here is derived from an EMBL/GenBank/DDBJ whole genome shotgun (WGS) entry which is preliminary data.</text>
</comment>
<feature type="domain" description="HTH lysR-type" evidence="1">
    <location>
        <begin position="2"/>
        <end position="45"/>
    </location>
</feature>
<sequence length="57" mass="6093">MLSLEQLTVFKAAAELGSFSAAARDTGKAVSTVSNSISNLEVHLGSHYSIALLEYRH</sequence>
<dbReference type="InterPro" id="IPR036390">
    <property type="entry name" value="WH_DNA-bd_sf"/>
</dbReference>
<dbReference type="GO" id="GO:0003700">
    <property type="term" value="F:DNA-binding transcription factor activity"/>
    <property type="evidence" value="ECO:0007669"/>
    <property type="project" value="InterPro"/>
</dbReference>
<dbReference type="STRING" id="990268.JCM19235_6966"/>
<gene>
    <name evidence="2" type="ORF">JCM19235_6966</name>
</gene>
<accession>A0A090RV40</accession>
<dbReference type="InterPro" id="IPR000847">
    <property type="entry name" value="LysR_HTH_N"/>
</dbReference>
<dbReference type="InterPro" id="IPR036388">
    <property type="entry name" value="WH-like_DNA-bd_sf"/>
</dbReference>
<reference evidence="2 3" key="1">
    <citation type="submission" date="2014-09" db="EMBL/GenBank/DDBJ databases">
        <title>Vibrio maritimus JCM 19235. (C45) whole genome shotgun sequence.</title>
        <authorList>
            <person name="Sawabe T."/>
            <person name="Meirelles P."/>
            <person name="Nakanishi M."/>
            <person name="Sayaka M."/>
            <person name="Hattori M."/>
            <person name="Ohkuma M."/>
        </authorList>
    </citation>
    <scope>NUCLEOTIDE SEQUENCE [LARGE SCALE GENOMIC DNA]</scope>
    <source>
        <strain evidence="3">JCM19235</strain>
    </source>
</reference>
<dbReference type="PROSITE" id="PS50931">
    <property type="entry name" value="HTH_LYSR"/>
    <property type="match status" value="1"/>
</dbReference>
<dbReference type="Gene3D" id="1.10.10.10">
    <property type="entry name" value="Winged helix-like DNA-binding domain superfamily/Winged helix DNA-binding domain"/>
    <property type="match status" value="1"/>
</dbReference>
<protein>
    <recommendedName>
        <fullName evidence="1">HTH lysR-type domain-containing protein</fullName>
    </recommendedName>
</protein>
<dbReference type="EMBL" id="BBMR01000002">
    <property type="protein sequence ID" value="GAL18413.1"/>
    <property type="molecule type" value="Genomic_DNA"/>
</dbReference>
<dbReference type="AlphaFoldDB" id="A0A090RV40"/>
<keyword evidence="3" id="KW-1185">Reference proteome</keyword>
<dbReference type="Pfam" id="PF00126">
    <property type="entry name" value="HTH_1"/>
    <property type="match status" value="1"/>
</dbReference>
<dbReference type="SUPFAM" id="SSF46785">
    <property type="entry name" value="Winged helix' DNA-binding domain"/>
    <property type="match status" value="1"/>
</dbReference>
<evidence type="ECO:0000313" key="3">
    <source>
        <dbReference type="Proteomes" id="UP000029228"/>
    </source>
</evidence>
<organism evidence="2 3">
    <name type="scientific">Vibrio maritimus</name>
    <dbReference type="NCBI Taxonomy" id="990268"/>
    <lineage>
        <taxon>Bacteria</taxon>
        <taxon>Pseudomonadati</taxon>
        <taxon>Pseudomonadota</taxon>
        <taxon>Gammaproteobacteria</taxon>
        <taxon>Vibrionales</taxon>
        <taxon>Vibrionaceae</taxon>
        <taxon>Vibrio</taxon>
    </lineage>
</organism>
<evidence type="ECO:0000313" key="2">
    <source>
        <dbReference type="EMBL" id="GAL18413.1"/>
    </source>
</evidence>
<reference evidence="2 3" key="2">
    <citation type="submission" date="2014-09" db="EMBL/GenBank/DDBJ databases">
        <authorList>
            <consortium name="NBRP consortium"/>
            <person name="Sawabe T."/>
            <person name="Meirelles P."/>
            <person name="Nakanishi M."/>
            <person name="Sayaka M."/>
            <person name="Hattori M."/>
            <person name="Ohkuma M."/>
        </authorList>
    </citation>
    <scope>NUCLEOTIDE SEQUENCE [LARGE SCALE GENOMIC DNA]</scope>
    <source>
        <strain evidence="3">JCM19235</strain>
    </source>
</reference>
<name>A0A090RV40_9VIBR</name>
<dbReference type="Proteomes" id="UP000029228">
    <property type="component" value="Unassembled WGS sequence"/>
</dbReference>
<proteinExistence type="predicted"/>
<evidence type="ECO:0000259" key="1">
    <source>
        <dbReference type="PROSITE" id="PS50931"/>
    </source>
</evidence>